<feature type="non-terminal residue" evidence="1">
    <location>
        <position position="1"/>
    </location>
</feature>
<evidence type="ECO:0000313" key="2">
    <source>
        <dbReference type="Proteomes" id="UP001607303"/>
    </source>
</evidence>
<dbReference type="Proteomes" id="UP001607303">
    <property type="component" value="Unassembled WGS sequence"/>
</dbReference>
<dbReference type="AlphaFoldDB" id="A0ABD2B4H0"/>
<evidence type="ECO:0000313" key="1">
    <source>
        <dbReference type="EMBL" id="KAL2727634.1"/>
    </source>
</evidence>
<reference evidence="1 2" key="1">
    <citation type="journal article" date="2024" name="Ann. Entomol. Soc. Am.">
        <title>Genomic analyses of the southern and eastern yellowjacket wasps (Hymenoptera: Vespidae) reveal evolutionary signatures of social life.</title>
        <authorList>
            <person name="Catto M.A."/>
            <person name="Caine P.B."/>
            <person name="Orr S.E."/>
            <person name="Hunt B.G."/>
            <person name="Goodisman M.A.D."/>
        </authorList>
    </citation>
    <scope>NUCLEOTIDE SEQUENCE [LARGE SCALE GENOMIC DNA]</scope>
    <source>
        <strain evidence="1">232</strain>
        <tissue evidence="1">Head and thorax</tissue>
    </source>
</reference>
<organism evidence="1 2">
    <name type="scientific">Vespula maculifrons</name>
    <name type="common">Eastern yellow jacket</name>
    <name type="synonym">Wasp</name>
    <dbReference type="NCBI Taxonomy" id="7453"/>
    <lineage>
        <taxon>Eukaryota</taxon>
        <taxon>Metazoa</taxon>
        <taxon>Ecdysozoa</taxon>
        <taxon>Arthropoda</taxon>
        <taxon>Hexapoda</taxon>
        <taxon>Insecta</taxon>
        <taxon>Pterygota</taxon>
        <taxon>Neoptera</taxon>
        <taxon>Endopterygota</taxon>
        <taxon>Hymenoptera</taxon>
        <taxon>Apocrita</taxon>
        <taxon>Aculeata</taxon>
        <taxon>Vespoidea</taxon>
        <taxon>Vespidae</taxon>
        <taxon>Vespinae</taxon>
        <taxon>Vespula</taxon>
    </lineage>
</organism>
<gene>
    <name evidence="1" type="ORF">V1477_016910</name>
</gene>
<proteinExistence type="predicted"/>
<protein>
    <submittedName>
        <fullName evidence="1">Uncharacterized protein</fullName>
    </submittedName>
</protein>
<sequence>NFSDYNLYSTNICVAQHNMDTTIVASNIYYNLYSTNICVAQHNMGTTIIVLHV</sequence>
<keyword evidence="2" id="KW-1185">Reference proteome</keyword>
<dbReference type="EMBL" id="JAYRBN010000100">
    <property type="protein sequence ID" value="KAL2727634.1"/>
    <property type="molecule type" value="Genomic_DNA"/>
</dbReference>
<comment type="caution">
    <text evidence="1">The sequence shown here is derived from an EMBL/GenBank/DDBJ whole genome shotgun (WGS) entry which is preliminary data.</text>
</comment>
<accession>A0ABD2B4H0</accession>
<name>A0ABD2B4H0_VESMC</name>